<proteinExistence type="inferred from homology"/>
<feature type="signal peptide" evidence="3">
    <location>
        <begin position="1"/>
        <end position="19"/>
    </location>
</feature>
<comment type="caution">
    <text evidence="4">The sequence shown here is derived from an EMBL/GenBank/DDBJ whole genome shotgun (WGS) entry which is preliminary data.</text>
</comment>
<dbReference type="InterPro" id="IPR019405">
    <property type="entry name" value="Lactonase_7-beta_prop"/>
</dbReference>
<dbReference type="Proteomes" id="UP000290218">
    <property type="component" value="Unassembled WGS sequence"/>
</dbReference>
<evidence type="ECO:0000256" key="1">
    <source>
        <dbReference type="ARBA" id="ARBA00005564"/>
    </source>
</evidence>
<dbReference type="GO" id="GO:0006006">
    <property type="term" value="P:glucose metabolic process"/>
    <property type="evidence" value="ECO:0007669"/>
    <property type="project" value="UniProtKB-KW"/>
</dbReference>
<keyword evidence="5" id="KW-1185">Reference proteome</keyword>
<accession>A0A4Q1CBS2</accession>
<dbReference type="InterPro" id="IPR015943">
    <property type="entry name" value="WD40/YVTN_repeat-like_dom_sf"/>
</dbReference>
<dbReference type="InterPro" id="IPR011048">
    <property type="entry name" value="Haem_d1_sf"/>
</dbReference>
<evidence type="ECO:0000256" key="3">
    <source>
        <dbReference type="SAM" id="SignalP"/>
    </source>
</evidence>
<name>A0A4Q1CBS2_9BACT</name>
<gene>
    <name evidence="4" type="ORF">ESB00_11050</name>
</gene>
<dbReference type="RefSeq" id="WP_129047745.1">
    <property type="nucleotide sequence ID" value="NZ_SDHX01000001.1"/>
</dbReference>
<dbReference type="SUPFAM" id="SSF51004">
    <property type="entry name" value="C-terminal (heme d1) domain of cytochrome cd1-nitrite reductase"/>
    <property type="match status" value="1"/>
</dbReference>
<sequence>MKGSFLPALLSSTLTLAPAAAPMHLYLGTSTSEGGPGILTATFDADTGTVGELRLAATVVQPGFFALHPTRPILYSTIQTGAPGDAAGAVVAFTIDPATGKLAELGRRATGTAFPVHLSLTPDTRYLLTCSYGGAAAAALPLTPDGGPGAPGPVERFSGSSVHPERQQRAFPHSINADPTGRHVFVCDLGADTIVRFTLSDAGSLQRLDPPVRATAPGAGPRHLRFSADGRHAYVVNELANTLSVYAHDPARAALDEIQTVPLLPADFKGPHTAAEVRLHPNGRFLYASNRGHEEPRLDSITVFAVDPADGRLTLIERVPTGHHPRHFTLDPTGRWLLVAARESDRLELFSLDPATGRLQPHGDTIPVRRPLNLVFFTLDR</sequence>
<dbReference type="AlphaFoldDB" id="A0A4Q1CBS2"/>
<dbReference type="PANTHER" id="PTHR30344:SF1">
    <property type="entry name" value="6-PHOSPHOGLUCONOLACTONASE"/>
    <property type="match status" value="1"/>
</dbReference>
<dbReference type="Gene3D" id="2.130.10.10">
    <property type="entry name" value="YVTN repeat-like/Quinoprotein amine dehydrogenase"/>
    <property type="match status" value="1"/>
</dbReference>
<dbReference type="PANTHER" id="PTHR30344">
    <property type="entry name" value="6-PHOSPHOGLUCONOLACTONASE-RELATED"/>
    <property type="match status" value="1"/>
</dbReference>
<dbReference type="EMBL" id="SDHX01000001">
    <property type="protein sequence ID" value="RXK56376.1"/>
    <property type="molecule type" value="Genomic_DNA"/>
</dbReference>
<dbReference type="InterPro" id="IPR050282">
    <property type="entry name" value="Cycloisomerase_2"/>
</dbReference>
<evidence type="ECO:0000313" key="4">
    <source>
        <dbReference type="EMBL" id="RXK56376.1"/>
    </source>
</evidence>
<feature type="chain" id="PRO_5020994556" evidence="3">
    <location>
        <begin position="20"/>
        <end position="381"/>
    </location>
</feature>
<keyword evidence="2" id="KW-0313">Glucose metabolism</keyword>
<organism evidence="4 5">
    <name type="scientific">Oleiharenicola lentus</name>
    <dbReference type="NCBI Taxonomy" id="2508720"/>
    <lineage>
        <taxon>Bacteria</taxon>
        <taxon>Pseudomonadati</taxon>
        <taxon>Verrucomicrobiota</taxon>
        <taxon>Opitutia</taxon>
        <taxon>Opitutales</taxon>
        <taxon>Opitutaceae</taxon>
        <taxon>Oleiharenicola</taxon>
    </lineage>
</organism>
<dbReference type="GO" id="GO:0017057">
    <property type="term" value="F:6-phosphogluconolactonase activity"/>
    <property type="evidence" value="ECO:0007669"/>
    <property type="project" value="TreeGrafter"/>
</dbReference>
<evidence type="ECO:0000313" key="5">
    <source>
        <dbReference type="Proteomes" id="UP000290218"/>
    </source>
</evidence>
<comment type="similarity">
    <text evidence="1">Belongs to the cycloisomerase 2 family.</text>
</comment>
<protein>
    <submittedName>
        <fullName evidence="4">Lactonase family protein</fullName>
    </submittedName>
</protein>
<keyword evidence="3" id="KW-0732">Signal</keyword>
<dbReference type="OrthoDB" id="9790815at2"/>
<reference evidence="4 5" key="1">
    <citation type="submission" date="2019-01" db="EMBL/GenBank/DDBJ databases">
        <title>Lacunisphaera sp. strain TWA-58.</title>
        <authorList>
            <person name="Chen W.-M."/>
        </authorList>
    </citation>
    <scope>NUCLEOTIDE SEQUENCE [LARGE SCALE GENOMIC DNA]</scope>
    <source>
        <strain evidence="4 5">TWA-58</strain>
    </source>
</reference>
<evidence type="ECO:0000256" key="2">
    <source>
        <dbReference type="ARBA" id="ARBA00022526"/>
    </source>
</evidence>
<keyword evidence="2" id="KW-0119">Carbohydrate metabolism</keyword>
<dbReference type="Pfam" id="PF10282">
    <property type="entry name" value="Lactonase"/>
    <property type="match status" value="1"/>
</dbReference>